<evidence type="ECO:0000313" key="5">
    <source>
        <dbReference type="EMBL" id="KAG0482887.1"/>
    </source>
</evidence>
<dbReference type="SUPFAM" id="SSF48350">
    <property type="entry name" value="GTPase activation domain, GAP"/>
    <property type="match status" value="1"/>
</dbReference>
<organism evidence="5 6">
    <name type="scientific">Vanilla planifolia</name>
    <name type="common">Vanilla</name>
    <dbReference type="NCBI Taxonomy" id="51239"/>
    <lineage>
        <taxon>Eukaryota</taxon>
        <taxon>Viridiplantae</taxon>
        <taxon>Streptophyta</taxon>
        <taxon>Embryophyta</taxon>
        <taxon>Tracheophyta</taxon>
        <taxon>Spermatophyta</taxon>
        <taxon>Magnoliopsida</taxon>
        <taxon>Liliopsida</taxon>
        <taxon>Asparagales</taxon>
        <taxon>Orchidaceae</taxon>
        <taxon>Vanilloideae</taxon>
        <taxon>Vanilleae</taxon>
        <taxon>Vanilla</taxon>
    </lineage>
</organism>
<dbReference type="CDD" id="cd00132">
    <property type="entry name" value="CRIB"/>
    <property type="match status" value="1"/>
</dbReference>
<dbReference type="CDD" id="cd00159">
    <property type="entry name" value="RhoGAP"/>
    <property type="match status" value="1"/>
</dbReference>
<dbReference type="SMART" id="SM00285">
    <property type="entry name" value="PBD"/>
    <property type="match status" value="1"/>
</dbReference>
<dbReference type="Pfam" id="PF00786">
    <property type="entry name" value="PBD"/>
    <property type="match status" value="1"/>
</dbReference>
<evidence type="ECO:0000256" key="2">
    <source>
        <dbReference type="SAM" id="MobiDB-lite"/>
    </source>
</evidence>
<dbReference type="Gene3D" id="3.90.810.10">
    <property type="entry name" value="CRIB domain"/>
    <property type="match status" value="1"/>
</dbReference>
<dbReference type="SMART" id="SM00324">
    <property type="entry name" value="RhoGAP"/>
    <property type="match status" value="1"/>
</dbReference>
<dbReference type="GO" id="GO:0005096">
    <property type="term" value="F:GTPase activator activity"/>
    <property type="evidence" value="ECO:0007669"/>
    <property type="project" value="UniProtKB-KW"/>
</dbReference>
<dbReference type="PROSITE" id="PS50108">
    <property type="entry name" value="CRIB"/>
    <property type="match status" value="1"/>
</dbReference>
<feature type="compositionally biased region" description="Acidic residues" evidence="2">
    <location>
        <begin position="315"/>
        <end position="335"/>
    </location>
</feature>
<dbReference type="Gene3D" id="1.10.555.10">
    <property type="entry name" value="Rho GTPase activation protein"/>
    <property type="match status" value="1"/>
</dbReference>
<gene>
    <name evidence="5" type="ORF">HPP92_010971</name>
</gene>
<reference evidence="5 6" key="1">
    <citation type="journal article" date="2020" name="Nat. Food">
        <title>A phased Vanilla planifolia genome enables genetic improvement of flavour and production.</title>
        <authorList>
            <person name="Hasing T."/>
            <person name="Tang H."/>
            <person name="Brym M."/>
            <person name="Khazi F."/>
            <person name="Huang T."/>
            <person name="Chambers A.H."/>
        </authorList>
    </citation>
    <scope>NUCLEOTIDE SEQUENCE [LARGE SCALE GENOMIC DNA]</scope>
    <source>
        <tissue evidence="5">Leaf</tissue>
    </source>
</reference>
<dbReference type="InterPro" id="IPR036936">
    <property type="entry name" value="CRIB_dom_sf"/>
</dbReference>
<dbReference type="Proteomes" id="UP000639772">
    <property type="component" value="Unassembled WGS sequence"/>
</dbReference>
<dbReference type="AlphaFoldDB" id="A0A835V2E2"/>
<evidence type="ECO:0000313" key="6">
    <source>
        <dbReference type="Proteomes" id="UP000639772"/>
    </source>
</evidence>
<feature type="domain" description="CRIB" evidence="3">
    <location>
        <begin position="68"/>
        <end position="81"/>
    </location>
</feature>
<evidence type="ECO:0000259" key="4">
    <source>
        <dbReference type="PROSITE" id="PS50238"/>
    </source>
</evidence>
<evidence type="ECO:0008006" key="7">
    <source>
        <dbReference type="Google" id="ProtNLM"/>
    </source>
</evidence>
<keyword evidence="1" id="KW-0343">GTPase activation</keyword>
<dbReference type="PANTHER" id="PTHR23177:SF35">
    <property type="entry name" value="RHO GTPASE-ACTIVATING PROTEIN GACA"/>
    <property type="match status" value="1"/>
</dbReference>
<dbReference type="GO" id="GO:0007165">
    <property type="term" value="P:signal transduction"/>
    <property type="evidence" value="ECO:0007669"/>
    <property type="project" value="InterPro"/>
</dbReference>
<evidence type="ECO:0000256" key="1">
    <source>
        <dbReference type="ARBA" id="ARBA00022468"/>
    </source>
</evidence>
<dbReference type="EMBL" id="JADCNM010000005">
    <property type="protein sequence ID" value="KAG0482887.1"/>
    <property type="molecule type" value="Genomic_DNA"/>
</dbReference>
<proteinExistence type="predicted"/>
<dbReference type="InterPro" id="IPR000095">
    <property type="entry name" value="CRIB_dom"/>
</dbReference>
<feature type="region of interest" description="Disordered" evidence="2">
    <location>
        <begin position="297"/>
        <end position="350"/>
    </location>
</feature>
<dbReference type="PANTHER" id="PTHR23177">
    <property type="entry name" value="MKIAA1688 PROTEIN"/>
    <property type="match status" value="1"/>
</dbReference>
<comment type="caution">
    <text evidence="5">The sequence shown here is derived from an EMBL/GenBank/DDBJ whole genome shotgun (WGS) entry which is preliminary data.</text>
</comment>
<protein>
    <recommendedName>
        <fullName evidence="7">Rho GTPase-activating protein 2</fullName>
    </recommendedName>
</protein>
<name>A0A835V2E2_VANPL</name>
<dbReference type="InterPro" id="IPR044785">
    <property type="entry name" value="RopGAP1-5"/>
</dbReference>
<dbReference type="Pfam" id="PF00620">
    <property type="entry name" value="RhoGAP"/>
    <property type="match status" value="1"/>
</dbReference>
<accession>A0A835V2E2</accession>
<evidence type="ECO:0000259" key="3">
    <source>
        <dbReference type="PROSITE" id="PS50108"/>
    </source>
</evidence>
<dbReference type="OrthoDB" id="185175at2759"/>
<dbReference type="PROSITE" id="PS50238">
    <property type="entry name" value="RHOGAP"/>
    <property type="match status" value="1"/>
</dbReference>
<feature type="domain" description="Rho-GAP" evidence="4">
    <location>
        <begin position="116"/>
        <end position="298"/>
    </location>
</feature>
<dbReference type="InterPro" id="IPR008936">
    <property type="entry name" value="Rho_GTPase_activation_prot"/>
</dbReference>
<sequence>MTGGVVVLRGCKGEDRGKKRDKREEETARQLSVLALLLAAIRRSVVACRAVERRGVVSPAMTLAHMEIGWPTNVRHVSHVTFDRFQGFLGLPVEFEVEIPCRVPSASVSIFGVSAESMQCCYDSKGNSVPIILLLMQERLYSQGGLKAEGIFRINPEDSKEEELRDQLNKGTVPDDIEVHCLAGLIKAWFRELPQGVLDGLSPEQVLQCNTEEQCMELVRLLHPTQAALLNWAIELMADVVEEEESNKMNARNIAMVFAPNMTQMSDPLTALMHAVQVMNLLKALILRVLREREDAATQGSFSSPSSSGYHGDEMDTDGDDEEDESPEQDAETEVDGNGSSKHGSLKKIEDEMGTELKNLKIFEIKREILSGIELSLERLWRSCKSLKDNWDD</sequence>
<dbReference type="InterPro" id="IPR000198">
    <property type="entry name" value="RhoGAP_dom"/>
</dbReference>